<dbReference type="AntiFam" id="ANF00038">
    <property type="entry name" value="Overlaps SRP RNA, same strand"/>
</dbReference>
<evidence type="ECO:0000313" key="3">
    <source>
        <dbReference type="EMBL" id="RZC47565.1"/>
    </source>
</evidence>
<gene>
    <name evidence="3" type="ORF">C5167_040511</name>
</gene>
<keyword evidence="2" id="KW-1133">Transmembrane helix</keyword>
<feature type="region of interest" description="Disordered" evidence="1">
    <location>
        <begin position="18"/>
        <end position="40"/>
    </location>
</feature>
<dbReference type="AlphaFoldDB" id="A0A4Y7IJD3"/>
<reference evidence="3 4" key="1">
    <citation type="journal article" date="2018" name="Science">
        <title>The opium poppy genome and morphinan production.</title>
        <authorList>
            <person name="Guo L."/>
            <person name="Winzer T."/>
            <person name="Yang X."/>
            <person name="Li Y."/>
            <person name="Ning Z."/>
            <person name="He Z."/>
            <person name="Teodor R."/>
            <person name="Lu Y."/>
            <person name="Bowser T.A."/>
            <person name="Graham I.A."/>
            <person name="Ye K."/>
        </authorList>
    </citation>
    <scope>NUCLEOTIDE SEQUENCE [LARGE SCALE GENOMIC DNA]</scope>
    <source>
        <strain evidence="4">cv. HN1</strain>
        <tissue evidence="3">Leaves</tissue>
    </source>
</reference>
<proteinExistence type="predicted"/>
<evidence type="ECO:0000256" key="2">
    <source>
        <dbReference type="SAM" id="Phobius"/>
    </source>
</evidence>
<dbReference type="Proteomes" id="UP000316621">
    <property type="component" value="Chromosome 1"/>
</dbReference>
<dbReference type="Gramene" id="RZC47565">
    <property type="protein sequence ID" value="RZC47565"/>
    <property type="gene ID" value="C5167_040511"/>
</dbReference>
<accession>A0A4Y7IJD3</accession>
<organism evidence="3 4">
    <name type="scientific">Papaver somniferum</name>
    <name type="common">Opium poppy</name>
    <dbReference type="NCBI Taxonomy" id="3469"/>
    <lineage>
        <taxon>Eukaryota</taxon>
        <taxon>Viridiplantae</taxon>
        <taxon>Streptophyta</taxon>
        <taxon>Embryophyta</taxon>
        <taxon>Tracheophyta</taxon>
        <taxon>Spermatophyta</taxon>
        <taxon>Magnoliopsida</taxon>
        <taxon>Ranunculales</taxon>
        <taxon>Papaveraceae</taxon>
        <taxon>Papaveroideae</taxon>
        <taxon>Papaver</taxon>
    </lineage>
</organism>
<sequence length="130" mass="14611">MDGWTPSLFHRPLKRRAPRQAGFTEQRTPPDLDSGSLGNRGASKRRLQAYFVWGSGSTSIFVYAVFGLSRQITTGPVPITLVYQLVSNVVGKIADPTDDCMRNLRSCWYLWLESLEYVMANGNLKGLDRL</sequence>
<feature type="transmembrane region" description="Helical" evidence="2">
    <location>
        <begin position="50"/>
        <end position="69"/>
    </location>
</feature>
<evidence type="ECO:0000313" key="4">
    <source>
        <dbReference type="Proteomes" id="UP000316621"/>
    </source>
</evidence>
<dbReference type="EMBL" id="CM010715">
    <property type="protein sequence ID" value="RZC47565.1"/>
    <property type="molecule type" value="Genomic_DNA"/>
</dbReference>
<keyword evidence="2" id="KW-0472">Membrane</keyword>
<name>A0A4Y7IJD3_PAPSO</name>
<protein>
    <submittedName>
        <fullName evidence="3">Uncharacterized protein</fullName>
    </submittedName>
</protein>
<keyword evidence="2" id="KW-0812">Transmembrane</keyword>
<evidence type="ECO:0000256" key="1">
    <source>
        <dbReference type="SAM" id="MobiDB-lite"/>
    </source>
</evidence>
<keyword evidence="4" id="KW-1185">Reference proteome</keyword>